<dbReference type="GO" id="GO:0003824">
    <property type="term" value="F:catalytic activity"/>
    <property type="evidence" value="ECO:0007669"/>
    <property type="project" value="InterPro"/>
</dbReference>
<name>A0A7C1BEC8_UNCW3</name>
<dbReference type="Gene3D" id="3.40.50.1950">
    <property type="entry name" value="Flavin prenyltransferase-like"/>
    <property type="match status" value="1"/>
</dbReference>
<feature type="domain" description="Flavoprotein" evidence="1">
    <location>
        <begin position="2"/>
        <end position="167"/>
    </location>
</feature>
<protein>
    <submittedName>
        <fullName evidence="2">Flavoprotein</fullName>
    </submittedName>
</protein>
<dbReference type="InterPro" id="IPR003382">
    <property type="entry name" value="Flavoprotein"/>
</dbReference>
<reference evidence="2" key="1">
    <citation type="journal article" date="2020" name="mSystems">
        <title>Genome- and Community-Level Interaction Insights into Carbon Utilization and Element Cycling Functions of Hydrothermarchaeota in Hydrothermal Sediment.</title>
        <authorList>
            <person name="Zhou Z."/>
            <person name="Liu Y."/>
            <person name="Xu W."/>
            <person name="Pan J."/>
            <person name="Luo Z.H."/>
            <person name="Li M."/>
        </authorList>
    </citation>
    <scope>NUCLEOTIDE SEQUENCE [LARGE SCALE GENOMIC DNA]</scope>
    <source>
        <strain evidence="2">HyVt-237</strain>
    </source>
</reference>
<organism evidence="2">
    <name type="scientific">candidate division WOR-3 bacterium</name>
    <dbReference type="NCBI Taxonomy" id="2052148"/>
    <lineage>
        <taxon>Bacteria</taxon>
        <taxon>Bacteria division WOR-3</taxon>
    </lineage>
</organism>
<dbReference type="InterPro" id="IPR036551">
    <property type="entry name" value="Flavin_trans-like"/>
</dbReference>
<dbReference type="EMBL" id="DRBW01000248">
    <property type="protein sequence ID" value="HDM90889.1"/>
    <property type="molecule type" value="Genomic_DNA"/>
</dbReference>
<sequence length="178" mass="20056">MIAWAITGGEYLLRESVSIIETLGPDKIEIFLSRAAEEVLRANRLADFLERYRVFRDSCPSSPEIKFLYKGRYGLLVVAPATSNTVAKFVHGISDTLVTNLFAQAGKVKLPIIVLPTDFQEVVEYETPGGKKLRFYPRPIDLENVRRLGEFEGVKVVTSPEELKAKILNFQTFKSSED</sequence>
<dbReference type="Proteomes" id="UP000885931">
    <property type="component" value="Unassembled WGS sequence"/>
</dbReference>
<evidence type="ECO:0000313" key="2">
    <source>
        <dbReference type="EMBL" id="HDM90889.1"/>
    </source>
</evidence>
<gene>
    <name evidence="2" type="ORF">ENG67_06765</name>
</gene>
<dbReference type="SUPFAM" id="SSF52507">
    <property type="entry name" value="Homo-oligomeric flavin-containing Cys decarboxylases, HFCD"/>
    <property type="match status" value="1"/>
</dbReference>
<proteinExistence type="predicted"/>
<dbReference type="AlphaFoldDB" id="A0A7C1BEC8"/>
<comment type="caution">
    <text evidence="2">The sequence shown here is derived from an EMBL/GenBank/DDBJ whole genome shotgun (WGS) entry which is preliminary data.</text>
</comment>
<dbReference type="Pfam" id="PF02441">
    <property type="entry name" value="Flavoprotein"/>
    <property type="match status" value="1"/>
</dbReference>
<evidence type="ECO:0000259" key="1">
    <source>
        <dbReference type="Pfam" id="PF02441"/>
    </source>
</evidence>
<accession>A0A7C1BEC8</accession>